<evidence type="ECO:0000313" key="1">
    <source>
        <dbReference type="Proteomes" id="UP000095286"/>
    </source>
</evidence>
<dbReference type="Proteomes" id="UP000095286">
    <property type="component" value="Unplaced"/>
</dbReference>
<evidence type="ECO:0000313" key="2">
    <source>
        <dbReference type="WBParaSite" id="RSKR_0000826300.1"/>
    </source>
</evidence>
<sequence>MILTKVSSILIAFSIYVYGQSNTTDGSPVYSSECISANTDCEADTECIHRLAVLQSACTTNTCQPQCKMAALNLFQNKLGRQLLRTDASCVPGKDELRKCGFLPNLEEKHCLLQKIVCETNMQCNAKWELFFSECEADSATGNCSDKCQQLYKAVASTKSGLGFNLCTCTDKDDQICEHIRDNVIGKCISMAAGKIPHNITNTPKLVPVIVPQPTITTQKPFVPNAIVNTNKEIESNVITSNLNSPTIGKPFKSLPKSAPSTAIISFSSLLLFFAVPLFF</sequence>
<dbReference type="WBParaSite" id="RSKR_0000826300.1">
    <property type="protein sequence ID" value="RSKR_0000826300.1"/>
    <property type="gene ID" value="RSKR_0000826300"/>
</dbReference>
<organism evidence="1 2">
    <name type="scientific">Rhabditophanes sp. KR3021</name>
    <dbReference type="NCBI Taxonomy" id="114890"/>
    <lineage>
        <taxon>Eukaryota</taxon>
        <taxon>Metazoa</taxon>
        <taxon>Ecdysozoa</taxon>
        <taxon>Nematoda</taxon>
        <taxon>Chromadorea</taxon>
        <taxon>Rhabditida</taxon>
        <taxon>Tylenchina</taxon>
        <taxon>Panagrolaimomorpha</taxon>
        <taxon>Strongyloidoidea</taxon>
        <taxon>Alloionematidae</taxon>
        <taxon>Rhabditophanes</taxon>
    </lineage>
</organism>
<proteinExistence type="predicted"/>
<name>A0AC35U5N0_9BILA</name>
<accession>A0AC35U5N0</accession>
<reference evidence="2" key="1">
    <citation type="submission" date="2016-11" db="UniProtKB">
        <authorList>
            <consortium name="WormBaseParasite"/>
        </authorList>
    </citation>
    <scope>IDENTIFICATION</scope>
    <source>
        <strain evidence="2">KR3021</strain>
    </source>
</reference>
<protein>
    <submittedName>
        <fullName evidence="2">GDNF domain-containing protein</fullName>
    </submittedName>
</protein>